<dbReference type="AlphaFoldDB" id="A0A484MIW4"/>
<dbReference type="PROSITE" id="PS50808">
    <property type="entry name" value="ZF_BED"/>
    <property type="match status" value="1"/>
</dbReference>
<evidence type="ECO:0000313" key="6">
    <source>
        <dbReference type="EMBL" id="VFQ88780.1"/>
    </source>
</evidence>
<evidence type="ECO:0000259" key="5">
    <source>
        <dbReference type="PROSITE" id="PS50808"/>
    </source>
</evidence>
<name>A0A484MIW4_9ASTE</name>
<dbReference type="Proteomes" id="UP000595140">
    <property type="component" value="Unassembled WGS sequence"/>
</dbReference>
<evidence type="ECO:0000256" key="1">
    <source>
        <dbReference type="ARBA" id="ARBA00022723"/>
    </source>
</evidence>
<reference evidence="6 7" key="1">
    <citation type="submission" date="2018-04" db="EMBL/GenBank/DDBJ databases">
        <authorList>
            <person name="Vogel A."/>
        </authorList>
    </citation>
    <scope>NUCLEOTIDE SEQUENCE [LARGE SCALE GENOMIC DNA]</scope>
</reference>
<organism evidence="6 7">
    <name type="scientific">Cuscuta campestris</name>
    <dbReference type="NCBI Taxonomy" id="132261"/>
    <lineage>
        <taxon>Eukaryota</taxon>
        <taxon>Viridiplantae</taxon>
        <taxon>Streptophyta</taxon>
        <taxon>Embryophyta</taxon>
        <taxon>Tracheophyta</taxon>
        <taxon>Spermatophyta</taxon>
        <taxon>Magnoliopsida</taxon>
        <taxon>eudicotyledons</taxon>
        <taxon>Gunneridae</taxon>
        <taxon>Pentapetalae</taxon>
        <taxon>asterids</taxon>
        <taxon>lamiids</taxon>
        <taxon>Solanales</taxon>
        <taxon>Convolvulaceae</taxon>
        <taxon>Cuscuteae</taxon>
        <taxon>Cuscuta</taxon>
        <taxon>Cuscuta subgen. Grammica</taxon>
        <taxon>Cuscuta sect. Cleistogrammica</taxon>
    </lineage>
</organism>
<dbReference type="GO" id="GO:0003677">
    <property type="term" value="F:DNA binding"/>
    <property type="evidence" value="ECO:0007669"/>
    <property type="project" value="InterPro"/>
</dbReference>
<accession>A0A484MIW4</accession>
<keyword evidence="7" id="KW-1185">Reference proteome</keyword>
<proteinExistence type="predicted"/>
<sequence>MVRKKDPLWVHAIDMNGKFECKYCKRVFSGGLTRLKFHLSGLKEWRDLSYSKTQEAISVTGVIQNDVYWSEAKELIQALEPLVRILRLVDGEGSTSGMNTLMMQNTEEKMIKDSDPIDLSKLTEWPDYGDVESYSHILNGNENNEAPGNSIDDPNIDNGMDDAGLSDFCETYINDDDDDDVFAEFGILE</sequence>
<protein>
    <recommendedName>
        <fullName evidence="5">BED-type domain-containing protein</fullName>
    </recommendedName>
</protein>
<evidence type="ECO:0000256" key="2">
    <source>
        <dbReference type="ARBA" id="ARBA00022771"/>
    </source>
</evidence>
<evidence type="ECO:0000256" key="3">
    <source>
        <dbReference type="ARBA" id="ARBA00022833"/>
    </source>
</evidence>
<gene>
    <name evidence="6" type="ORF">CCAM_LOCUS30556</name>
</gene>
<dbReference type="InterPro" id="IPR003656">
    <property type="entry name" value="Znf_BED"/>
</dbReference>
<feature type="domain" description="BED-type" evidence="5">
    <location>
        <begin position="3"/>
        <end position="56"/>
    </location>
</feature>
<dbReference type="OrthoDB" id="1327491at2759"/>
<keyword evidence="3" id="KW-0862">Zinc</keyword>
<dbReference type="GO" id="GO:0008270">
    <property type="term" value="F:zinc ion binding"/>
    <property type="evidence" value="ECO:0007669"/>
    <property type="project" value="UniProtKB-KW"/>
</dbReference>
<keyword evidence="2 4" id="KW-0863">Zinc-finger</keyword>
<evidence type="ECO:0000313" key="7">
    <source>
        <dbReference type="Proteomes" id="UP000595140"/>
    </source>
</evidence>
<dbReference type="EMBL" id="OOIL02003669">
    <property type="protein sequence ID" value="VFQ88780.1"/>
    <property type="molecule type" value="Genomic_DNA"/>
</dbReference>
<evidence type="ECO:0000256" key="4">
    <source>
        <dbReference type="PROSITE-ProRule" id="PRU00027"/>
    </source>
</evidence>
<keyword evidence="1" id="KW-0479">Metal-binding</keyword>